<reference evidence="1 2" key="1">
    <citation type="journal article" date="2015" name="Genome Announc.">
        <title>Genome Assemblies of Three Soil-Associated Devosia species: D. insulae, D. limi, and D. soli.</title>
        <authorList>
            <person name="Hassan Y.I."/>
            <person name="Lepp D."/>
            <person name="Zhou T."/>
        </authorList>
    </citation>
    <scope>NUCLEOTIDE SEQUENCE [LARGE SCALE GENOMIC DNA]</scope>
    <source>
        <strain evidence="1 2">DS-56</strain>
    </source>
</reference>
<dbReference type="InterPro" id="IPR010323">
    <property type="entry name" value="DUF924"/>
</dbReference>
<evidence type="ECO:0008006" key="3">
    <source>
        <dbReference type="Google" id="ProtNLM"/>
    </source>
</evidence>
<dbReference type="Gene3D" id="1.20.58.320">
    <property type="entry name" value="TPR-like"/>
    <property type="match status" value="1"/>
</dbReference>
<dbReference type="Proteomes" id="UP000095463">
    <property type="component" value="Unassembled WGS sequence"/>
</dbReference>
<dbReference type="OrthoDB" id="7593450at2"/>
<dbReference type="InterPro" id="IPR011990">
    <property type="entry name" value="TPR-like_helical_dom_sf"/>
</dbReference>
<name>A0A1E5XQ83_9HYPH</name>
<organism evidence="1 2">
    <name type="scientific">Devosia insulae DS-56</name>
    <dbReference type="NCBI Taxonomy" id="1116389"/>
    <lineage>
        <taxon>Bacteria</taxon>
        <taxon>Pseudomonadati</taxon>
        <taxon>Pseudomonadota</taxon>
        <taxon>Alphaproteobacteria</taxon>
        <taxon>Hyphomicrobiales</taxon>
        <taxon>Devosiaceae</taxon>
        <taxon>Devosia</taxon>
    </lineage>
</organism>
<evidence type="ECO:0000313" key="1">
    <source>
        <dbReference type="EMBL" id="OEO30684.1"/>
    </source>
</evidence>
<accession>A0A1E5XQ83</accession>
<protein>
    <recommendedName>
        <fullName evidence="3">DUF924 domain-containing protein</fullName>
    </recommendedName>
</protein>
<evidence type="ECO:0000313" key="2">
    <source>
        <dbReference type="Proteomes" id="UP000095463"/>
    </source>
</evidence>
<proteinExistence type="predicted"/>
<dbReference type="AlphaFoldDB" id="A0A1E5XQ83"/>
<dbReference type="EMBL" id="LAJE02000191">
    <property type="protein sequence ID" value="OEO30684.1"/>
    <property type="molecule type" value="Genomic_DNA"/>
</dbReference>
<comment type="caution">
    <text evidence="1">The sequence shown here is derived from an EMBL/GenBank/DDBJ whole genome shotgun (WGS) entry which is preliminary data.</text>
</comment>
<gene>
    <name evidence="1" type="ORF">VW23_020020</name>
</gene>
<dbReference type="Gene3D" id="1.25.40.10">
    <property type="entry name" value="Tetratricopeptide repeat domain"/>
    <property type="match status" value="1"/>
</dbReference>
<keyword evidence="2" id="KW-1185">Reference proteome</keyword>
<dbReference type="SUPFAM" id="SSF48452">
    <property type="entry name" value="TPR-like"/>
    <property type="match status" value="1"/>
</dbReference>
<dbReference type="Pfam" id="PF06041">
    <property type="entry name" value="DUF924"/>
    <property type="match status" value="1"/>
</dbReference>
<sequence>MLSRTEREGVVDAAVYDEVHDFWFGPLPEVDSFPLDRFPIWFGGGEAVDQDIIRRFGRALAIADSGAEAKNLTLRQQVGRIVLLDQMSRNIHRDLPDAYALDPLARRYSREVVAGGLDRFRLVERVFAILPLGHSEVLADQDDAVQLYLDNIAPHAPSDNRFYEACRIQSQKYRDIIAQFGRFPHRNEVLRRASTPQEVAFMRGAKLTPF</sequence>